<evidence type="ECO:0000259" key="1">
    <source>
        <dbReference type="Pfam" id="PF11738"/>
    </source>
</evidence>
<dbReference type="Gene3D" id="3.30.565.40">
    <property type="entry name" value="Fervidobacterium nodosum Rt17-B1 like"/>
    <property type="match status" value="1"/>
</dbReference>
<protein>
    <recommendedName>
        <fullName evidence="5">DUF3298 domain-containing protein</fullName>
    </recommendedName>
</protein>
<dbReference type="EMBL" id="CP030041">
    <property type="protein sequence ID" value="AWW29811.1"/>
    <property type="molecule type" value="Genomic_DNA"/>
</dbReference>
<dbReference type="PROSITE" id="PS51257">
    <property type="entry name" value="PROKAR_LIPOPROTEIN"/>
    <property type="match status" value="1"/>
</dbReference>
<evidence type="ECO:0000259" key="2">
    <source>
        <dbReference type="Pfam" id="PF13739"/>
    </source>
</evidence>
<proteinExistence type="predicted"/>
<dbReference type="Gene3D" id="3.90.640.20">
    <property type="entry name" value="Heat-shock cognate protein, ATPase"/>
    <property type="match status" value="1"/>
</dbReference>
<keyword evidence="4" id="KW-1185">Reference proteome</keyword>
<feature type="domain" description="DUF3298" evidence="1">
    <location>
        <begin position="195"/>
        <end position="249"/>
    </location>
</feature>
<evidence type="ECO:0000313" key="3">
    <source>
        <dbReference type="EMBL" id="AWW29811.1"/>
    </source>
</evidence>
<organism evidence="3 4">
    <name type="scientific">Echinicola strongylocentroti</name>
    <dbReference type="NCBI Taxonomy" id="1795355"/>
    <lineage>
        <taxon>Bacteria</taxon>
        <taxon>Pseudomonadati</taxon>
        <taxon>Bacteroidota</taxon>
        <taxon>Cytophagia</taxon>
        <taxon>Cytophagales</taxon>
        <taxon>Cyclobacteriaceae</taxon>
        <taxon>Echinicola</taxon>
    </lineage>
</organism>
<dbReference type="Pfam" id="PF13739">
    <property type="entry name" value="PdaC"/>
    <property type="match status" value="1"/>
</dbReference>
<feature type="domain" description="Deacetylase PdaC" evidence="2">
    <location>
        <begin position="46"/>
        <end position="153"/>
    </location>
</feature>
<gene>
    <name evidence="3" type="ORF">DN752_06580</name>
</gene>
<dbReference type="InterPro" id="IPR025303">
    <property type="entry name" value="PdaC"/>
</dbReference>
<dbReference type="Pfam" id="PF11738">
    <property type="entry name" value="DUF3298"/>
    <property type="match status" value="1"/>
</dbReference>
<evidence type="ECO:0000313" key="4">
    <source>
        <dbReference type="Proteomes" id="UP000248688"/>
    </source>
</evidence>
<dbReference type="InterPro" id="IPR037126">
    <property type="entry name" value="PdaC/RsiV-like_sf"/>
</dbReference>
<accession>A0A2Z4IFD4</accession>
<dbReference type="AlphaFoldDB" id="A0A2Z4IFD4"/>
<dbReference type="OrthoDB" id="594879at2"/>
<dbReference type="InterPro" id="IPR021729">
    <property type="entry name" value="DUF3298"/>
</dbReference>
<dbReference type="Proteomes" id="UP000248688">
    <property type="component" value="Chromosome"/>
</dbReference>
<evidence type="ECO:0008006" key="5">
    <source>
        <dbReference type="Google" id="ProtNLM"/>
    </source>
</evidence>
<name>A0A2Z4IFD4_9BACT</name>
<reference evidence="3 4" key="1">
    <citation type="submission" date="2018-06" db="EMBL/GenBank/DDBJ databases">
        <title>Echinicola strongylocentroti sp. nov., isolated from a sea urchin Strongylocentrotus intermedius.</title>
        <authorList>
            <person name="Bae S.S."/>
        </authorList>
    </citation>
    <scope>NUCLEOTIDE SEQUENCE [LARGE SCALE GENOMIC DNA]</scope>
    <source>
        <strain evidence="3 4">MEBiC08714</strain>
    </source>
</reference>
<dbReference type="RefSeq" id="WP_112783209.1">
    <property type="nucleotide sequence ID" value="NZ_CP030041.1"/>
</dbReference>
<dbReference type="KEGG" id="est:DN752_06580"/>
<sequence length="267" mass="30106">MFKHFLVIGLVIFGLVSCNKNNSESQEQGGFVHKQASIQRQACVGKDSTCAEVGMNFPQFSGEDRKLVSWLNLHVKEQLLMYLQWGEASPQTDSVEVAAEMFLEGFKDMAREYPATSLSWFLKTDGEVVFENSEAISLMFTNSSFTGGAHPNYTVLFMNIDLEAPRLLKNDDLVLDQPALLQKAKIAFRGFHEVDSQVSLKEDGRFFLDDGKFFLPAAMGYEGDEFVMVYNSYEIGPYSMGLTELRFPLEELEGIVWMPGQKKDPTN</sequence>